<sequence length="192" mass="22145">MTAEHERQPLRFLEDKYKYFSDEIKSSISEAKKEIVNMREPVGKISSDILKRTDRDISLLIENKIHSFHQIIDHSLKSSQQGINSFVENELKTYGKTFVTLTQKGVSELGSELKNYTNEAKQKMANHMKYVNNELLQKLDATQKNRSTGKYGENINQDNLVTHLKSLLASIDLLQKQNKVHLEFSECLKSVE</sequence>
<evidence type="ECO:0000313" key="3">
    <source>
        <dbReference type="Proteomes" id="UP000034156"/>
    </source>
</evidence>
<name>A0A0F7KIJ3_9PROT</name>
<gene>
    <name evidence="1" type="ORF">AAW31_15765</name>
    <name evidence="2" type="ORF">BCL69_10072</name>
</gene>
<dbReference type="PATRIC" id="fig|44574.3.peg.3816"/>
<accession>A0A0F7KIJ3</accession>
<dbReference type="AlphaFoldDB" id="A0A0F7KIJ3"/>
<dbReference type="Proteomes" id="UP000324176">
    <property type="component" value="Unassembled WGS sequence"/>
</dbReference>
<protein>
    <submittedName>
        <fullName evidence="1">Uncharacterized protein</fullName>
    </submittedName>
</protein>
<organism evidence="1 3">
    <name type="scientific">Nitrosomonas communis</name>
    <dbReference type="NCBI Taxonomy" id="44574"/>
    <lineage>
        <taxon>Bacteria</taxon>
        <taxon>Pseudomonadati</taxon>
        <taxon>Pseudomonadota</taxon>
        <taxon>Betaproteobacteria</taxon>
        <taxon>Nitrosomonadales</taxon>
        <taxon>Nitrosomonadaceae</taxon>
        <taxon>Nitrosomonas</taxon>
    </lineage>
</organism>
<evidence type="ECO:0000313" key="1">
    <source>
        <dbReference type="EMBL" id="AKH38928.1"/>
    </source>
</evidence>
<evidence type="ECO:0000313" key="4">
    <source>
        <dbReference type="Proteomes" id="UP000324176"/>
    </source>
</evidence>
<dbReference type="RefSeq" id="WP_046850962.1">
    <property type="nucleotide sequence ID" value="NZ_CP011451.1"/>
</dbReference>
<dbReference type="EMBL" id="CP011451">
    <property type="protein sequence ID" value="AKH38928.1"/>
    <property type="molecule type" value="Genomic_DNA"/>
</dbReference>
<dbReference type="KEGG" id="nco:AAW31_15765"/>
<reference evidence="3" key="1">
    <citation type="submission" date="2015-05" db="EMBL/GenBank/DDBJ databases">
        <title>Draft genome of Nitrosomonas communis strain Nm2.</title>
        <authorList>
            <person name="Kozlowski J.A."/>
            <person name="Kits K.D."/>
            <person name="Stein L.Y."/>
        </authorList>
    </citation>
    <scope>NUCLEOTIDE SEQUENCE [LARGE SCALE GENOMIC DNA]</scope>
    <source>
        <strain evidence="3">Nm2</strain>
    </source>
</reference>
<dbReference type="OrthoDB" id="8542740at2"/>
<proteinExistence type="predicted"/>
<dbReference type="Proteomes" id="UP000034156">
    <property type="component" value="Chromosome"/>
</dbReference>
<keyword evidence="3" id="KW-1185">Reference proteome</keyword>
<reference evidence="1 3" key="2">
    <citation type="journal article" date="2016" name="Genome Announc.">
        <title>Genome Sequence of Nitrosomonas communis Strain Nm2, a Mesophilic Ammonia-Oxidizing Bacterium Isolated from Mediterranean Soil.</title>
        <authorList>
            <person name="Kozlowski J.A."/>
            <person name="Kits K.D."/>
            <person name="Stein L.Y."/>
        </authorList>
    </citation>
    <scope>NUCLEOTIDE SEQUENCE [LARGE SCALE GENOMIC DNA]</scope>
    <source>
        <strain evidence="1 3">Nm2</strain>
    </source>
</reference>
<evidence type="ECO:0000313" key="2">
    <source>
        <dbReference type="EMBL" id="TYP91841.1"/>
    </source>
</evidence>
<dbReference type="EMBL" id="VNHT01000007">
    <property type="protein sequence ID" value="TYP91841.1"/>
    <property type="molecule type" value="Genomic_DNA"/>
</dbReference>
<reference evidence="2 4" key="3">
    <citation type="submission" date="2019-07" db="EMBL/GenBank/DDBJ databases">
        <title>Active sludge and wastewater microbial communities from Klosterneuburg, Austria.</title>
        <authorList>
            <person name="Wagner M."/>
        </authorList>
    </citation>
    <scope>NUCLEOTIDE SEQUENCE [LARGE SCALE GENOMIC DNA]</scope>
    <source>
        <strain evidence="2 4">Nm2</strain>
    </source>
</reference>